<dbReference type="GO" id="GO:0016491">
    <property type="term" value="F:oxidoreductase activity"/>
    <property type="evidence" value="ECO:0007669"/>
    <property type="project" value="InterPro"/>
</dbReference>
<dbReference type="GeneID" id="301339807"/>
<proteinExistence type="predicted"/>
<dbReference type="Gene3D" id="3.40.30.10">
    <property type="entry name" value="Glutaredoxin"/>
    <property type="match status" value="1"/>
</dbReference>
<dbReference type="Pfam" id="PF01323">
    <property type="entry name" value="DSBA"/>
    <property type="match status" value="1"/>
</dbReference>
<dbReference type="AlphaFoldDB" id="A0AA50K9Z0"/>
<evidence type="ECO:0000313" key="2">
    <source>
        <dbReference type="EMBL" id="WMB71075.1"/>
    </source>
</evidence>
<dbReference type="SUPFAM" id="SSF52833">
    <property type="entry name" value="Thioredoxin-like"/>
    <property type="match status" value="1"/>
</dbReference>
<feature type="domain" description="DSBA-like thioredoxin" evidence="1">
    <location>
        <begin position="7"/>
        <end position="202"/>
    </location>
</feature>
<dbReference type="EMBL" id="CP132914">
    <property type="protein sequence ID" value="WMB71075.1"/>
    <property type="molecule type" value="Genomic_DNA"/>
</dbReference>
<dbReference type="KEGG" id="sog:RA178_11450"/>
<name>A0AA50K9Z0_9GAMM</name>
<gene>
    <name evidence="2" type="ORF">RA178_11450</name>
</gene>
<dbReference type="PANTHER" id="PTHR13887:SF41">
    <property type="entry name" value="THIOREDOXIN SUPERFAMILY PROTEIN"/>
    <property type="match status" value="1"/>
</dbReference>
<protein>
    <submittedName>
        <fullName evidence="2">DsbA family protein</fullName>
    </submittedName>
</protein>
<evidence type="ECO:0000259" key="1">
    <source>
        <dbReference type="Pfam" id="PF01323"/>
    </source>
</evidence>
<sequence length="209" mass="23998">MNQPLNIDYYSDILCVWAWVAQQRIEELNQKLENKIHFKYHYLDVFGDVQTKIETQWKQKGQYNGFAEHVHKSASIRDDVPTNSKIWTEVRPTTSANAHLVLKAIELIYDKNTSINMALKFRSAFFIDALDIGKLEILYDLVDFYGLEQKKITSSVHDGSAIAALMSNYQKSAQQNLQGSPSYIIDEGRQIFYGNVGYRVLLANIEALL</sequence>
<dbReference type="RefSeq" id="WP_306681973.1">
    <property type="nucleotide sequence ID" value="NZ_CP132914.1"/>
</dbReference>
<organism evidence="2">
    <name type="scientific">Shewanella oncorhynchi</name>
    <dbReference type="NCBI Taxonomy" id="2726434"/>
    <lineage>
        <taxon>Bacteria</taxon>
        <taxon>Pseudomonadati</taxon>
        <taxon>Pseudomonadota</taxon>
        <taxon>Gammaproteobacteria</taxon>
        <taxon>Alteromonadales</taxon>
        <taxon>Shewanellaceae</taxon>
        <taxon>Shewanella</taxon>
    </lineage>
</organism>
<accession>A0AA50K9Z0</accession>
<dbReference type="Proteomes" id="UP001236800">
    <property type="component" value="Chromosome"/>
</dbReference>
<dbReference type="PANTHER" id="PTHR13887">
    <property type="entry name" value="GLUTATHIONE S-TRANSFERASE KAPPA"/>
    <property type="match status" value="1"/>
</dbReference>
<dbReference type="InterPro" id="IPR036249">
    <property type="entry name" value="Thioredoxin-like_sf"/>
</dbReference>
<dbReference type="InterPro" id="IPR001853">
    <property type="entry name" value="DSBA-like_thioredoxin_dom"/>
</dbReference>
<reference evidence="2" key="1">
    <citation type="submission" date="2023-08" db="EMBL/GenBank/DDBJ databases">
        <title>Complete genome sequence of Shewanella oncorhynchi Z-P2, a siderophore putrebactin-producing bacterium.</title>
        <authorList>
            <person name="Zhang Y."/>
        </authorList>
    </citation>
    <scope>NUCLEOTIDE SEQUENCE</scope>
    <source>
        <strain evidence="2">Z-P2</strain>
    </source>
</reference>